<evidence type="ECO:0000313" key="5">
    <source>
        <dbReference type="Proteomes" id="UP000008632"/>
    </source>
</evidence>
<keyword evidence="5" id="KW-1185">Reference proteome</keyword>
<dbReference type="Pfam" id="PF00011">
    <property type="entry name" value="HSP20"/>
    <property type="match status" value="1"/>
</dbReference>
<feature type="domain" description="SHSP" evidence="3">
    <location>
        <begin position="39"/>
        <end position="149"/>
    </location>
</feature>
<dbReference type="eggNOG" id="COG0071">
    <property type="taxonomic scope" value="Bacteria"/>
</dbReference>
<dbReference type="SUPFAM" id="SSF49764">
    <property type="entry name" value="HSP20-like chaperones"/>
    <property type="match status" value="1"/>
</dbReference>
<dbReference type="OrthoDB" id="9792695at2"/>
<reference evidence="4 5" key="1">
    <citation type="submission" date="2011-01" db="EMBL/GenBank/DDBJ databases">
        <title>Complete sequence of Pseudoxanthomonas suwonensis 11-1.</title>
        <authorList>
            <consortium name="US DOE Joint Genome Institute"/>
            <person name="Lucas S."/>
            <person name="Copeland A."/>
            <person name="Lapidus A."/>
            <person name="Cheng J.-F."/>
            <person name="Goodwin L."/>
            <person name="Pitluck S."/>
            <person name="Teshima H."/>
            <person name="Detter J.C."/>
            <person name="Han C."/>
            <person name="Tapia R."/>
            <person name="Land M."/>
            <person name="Hauser L."/>
            <person name="Kyrpides N."/>
            <person name="Ivanova N."/>
            <person name="Ovchinnikova G."/>
            <person name="Siebers A.K."/>
            <person name="Allgaier M."/>
            <person name="Thelen M.P."/>
            <person name="Hugenholtz P."/>
            <person name="Gladden J."/>
            <person name="Woyke T."/>
        </authorList>
    </citation>
    <scope>NUCLEOTIDE SEQUENCE [LARGE SCALE GENOMIC DNA]</scope>
    <source>
        <strain evidence="5">11-1</strain>
    </source>
</reference>
<dbReference type="InterPro" id="IPR031107">
    <property type="entry name" value="Small_HSP"/>
</dbReference>
<dbReference type="AlphaFoldDB" id="E6WTY6"/>
<dbReference type="InterPro" id="IPR002068">
    <property type="entry name" value="A-crystallin/Hsp20_dom"/>
</dbReference>
<evidence type="ECO:0000256" key="1">
    <source>
        <dbReference type="PROSITE-ProRule" id="PRU00285"/>
    </source>
</evidence>
<dbReference type="InterPro" id="IPR008978">
    <property type="entry name" value="HSP20-like_chaperone"/>
</dbReference>
<dbReference type="RefSeq" id="WP_013535463.1">
    <property type="nucleotide sequence ID" value="NC_014924.1"/>
</dbReference>
<evidence type="ECO:0000259" key="3">
    <source>
        <dbReference type="PROSITE" id="PS01031"/>
    </source>
</evidence>
<evidence type="ECO:0000256" key="2">
    <source>
        <dbReference type="RuleBase" id="RU003616"/>
    </source>
</evidence>
<sequence length="149" mass="17310">MSIVRYNTLNSVPGRNLQEEFKQVFERFFGDAVADQSDVVTSQWAPRVDIREETDRFVILADIPGVDPKDIEVQMDRGMLTLKGERASEQKEENERYTRRERQWGSFYRRFALPDSADPDGITATGRHGVLRIDIPKRPETTPRRIEVQ</sequence>
<gene>
    <name evidence="4" type="ordered locus">Psesu_1793</name>
</gene>
<comment type="similarity">
    <text evidence="1 2">Belongs to the small heat shock protein (HSP20) family.</text>
</comment>
<dbReference type="KEGG" id="psu:Psesu_1793"/>
<name>E6WTY6_PSEUU</name>
<accession>E6WTY6</accession>
<keyword evidence="4" id="KW-0346">Stress response</keyword>
<dbReference type="PANTHER" id="PTHR11527">
    <property type="entry name" value="HEAT-SHOCK PROTEIN 20 FAMILY MEMBER"/>
    <property type="match status" value="1"/>
</dbReference>
<dbReference type="PROSITE" id="PS01031">
    <property type="entry name" value="SHSP"/>
    <property type="match status" value="1"/>
</dbReference>
<protein>
    <submittedName>
        <fullName evidence="4">Heat shock protein Hsp20</fullName>
    </submittedName>
</protein>
<dbReference type="Gene3D" id="2.60.40.790">
    <property type="match status" value="1"/>
</dbReference>
<dbReference type="EMBL" id="CP002446">
    <property type="protein sequence ID" value="ADV27635.1"/>
    <property type="molecule type" value="Genomic_DNA"/>
</dbReference>
<organism evidence="4 5">
    <name type="scientific">Pseudoxanthomonas suwonensis (strain 11-1)</name>
    <dbReference type="NCBI Taxonomy" id="743721"/>
    <lineage>
        <taxon>Bacteria</taxon>
        <taxon>Pseudomonadati</taxon>
        <taxon>Pseudomonadota</taxon>
        <taxon>Gammaproteobacteria</taxon>
        <taxon>Lysobacterales</taxon>
        <taxon>Lysobacteraceae</taxon>
        <taxon>Pseudoxanthomonas</taxon>
    </lineage>
</organism>
<proteinExistence type="inferred from homology"/>
<evidence type="ECO:0000313" key="4">
    <source>
        <dbReference type="EMBL" id="ADV27635.1"/>
    </source>
</evidence>
<dbReference type="Proteomes" id="UP000008632">
    <property type="component" value="Chromosome"/>
</dbReference>
<dbReference type="CDD" id="cd06464">
    <property type="entry name" value="ACD_sHsps-like"/>
    <property type="match status" value="1"/>
</dbReference>
<dbReference type="HOGENOM" id="CLU_046737_9_0_6"/>
<dbReference type="STRING" id="743721.Psesu_1793"/>